<dbReference type="PANTHER" id="PTHR22878">
    <property type="entry name" value="DYNEIN HEAVY CHAIN 6, AXONEMAL-LIKE-RELATED"/>
    <property type="match status" value="1"/>
</dbReference>
<dbReference type="InterPro" id="IPR027417">
    <property type="entry name" value="P-loop_NTPase"/>
</dbReference>
<dbReference type="SUPFAM" id="SSF51197">
    <property type="entry name" value="Clavaminate synthase-like"/>
    <property type="match status" value="1"/>
</dbReference>
<dbReference type="GO" id="GO:0045505">
    <property type="term" value="F:dynein intermediate chain binding"/>
    <property type="evidence" value="ECO:0007669"/>
    <property type="project" value="InterPro"/>
</dbReference>
<evidence type="ECO:0000256" key="1">
    <source>
        <dbReference type="ARBA" id="ARBA00004430"/>
    </source>
</evidence>
<evidence type="ECO:0000256" key="11">
    <source>
        <dbReference type="ARBA" id="ARBA00023212"/>
    </source>
</evidence>
<dbReference type="InterPro" id="IPR029004">
    <property type="entry name" value="Ribosomal_eL28/Mak16"/>
</dbReference>
<keyword evidence="4" id="KW-0677">Repeat</keyword>
<dbReference type="Gene3D" id="1.20.920.30">
    <property type="match status" value="1"/>
</dbReference>
<evidence type="ECO:0000259" key="18">
    <source>
        <dbReference type="Pfam" id="PF12780"/>
    </source>
</evidence>
<evidence type="ECO:0000313" key="22">
    <source>
        <dbReference type="Proteomes" id="UP001178507"/>
    </source>
</evidence>
<evidence type="ECO:0000259" key="16">
    <source>
        <dbReference type="Pfam" id="PF03028"/>
    </source>
</evidence>
<keyword evidence="11" id="KW-0206">Cytoskeleton</keyword>
<feature type="domain" description="Ribosomal eL28/Mak16" evidence="15">
    <location>
        <begin position="607"/>
        <end position="699"/>
    </location>
</feature>
<dbReference type="EMBL" id="CAUJNA010001558">
    <property type="protein sequence ID" value="CAJ1387736.1"/>
    <property type="molecule type" value="Genomic_DNA"/>
</dbReference>
<keyword evidence="6" id="KW-0067">ATP-binding</keyword>
<evidence type="ECO:0000256" key="5">
    <source>
        <dbReference type="ARBA" id="ARBA00022741"/>
    </source>
</evidence>
<dbReference type="SUPFAM" id="SSF52540">
    <property type="entry name" value="P-loop containing nucleoside triphosphate hydrolases"/>
    <property type="match status" value="2"/>
</dbReference>
<dbReference type="Pfam" id="PF17857">
    <property type="entry name" value="AAA_lid_1"/>
    <property type="match status" value="1"/>
</dbReference>
<feature type="compositionally biased region" description="Basic and acidic residues" evidence="14">
    <location>
        <begin position="766"/>
        <end position="779"/>
    </location>
</feature>
<dbReference type="Pfam" id="PF04874">
    <property type="entry name" value="Mak16"/>
    <property type="match status" value="1"/>
</dbReference>
<feature type="region of interest" description="Disordered" evidence="14">
    <location>
        <begin position="766"/>
        <end position="785"/>
    </location>
</feature>
<evidence type="ECO:0000256" key="14">
    <source>
        <dbReference type="SAM" id="MobiDB-lite"/>
    </source>
</evidence>
<keyword evidence="5" id="KW-0547">Nucleotide-binding</keyword>
<keyword evidence="9" id="KW-0969">Cilium</keyword>
<evidence type="ECO:0000256" key="2">
    <source>
        <dbReference type="ARBA" id="ARBA00022490"/>
    </source>
</evidence>
<evidence type="ECO:0000256" key="3">
    <source>
        <dbReference type="ARBA" id="ARBA00022701"/>
    </source>
</evidence>
<evidence type="ECO:0000259" key="17">
    <source>
        <dbReference type="Pfam" id="PF12777"/>
    </source>
</evidence>
<dbReference type="GO" id="GO:0005524">
    <property type="term" value="F:ATP binding"/>
    <property type="evidence" value="ECO:0007669"/>
    <property type="project" value="UniProtKB-KW"/>
</dbReference>
<feature type="domain" description="Dynein heavy chain region D6 P-loop" evidence="16">
    <location>
        <begin position="1879"/>
        <end position="1992"/>
    </location>
</feature>
<dbReference type="GO" id="GO:0008569">
    <property type="term" value="F:minus-end-directed microtubule motor activity"/>
    <property type="evidence" value="ECO:0007669"/>
    <property type="project" value="InterPro"/>
</dbReference>
<dbReference type="SUPFAM" id="SSF57997">
    <property type="entry name" value="Tropomyosin"/>
    <property type="match status" value="1"/>
</dbReference>
<feature type="coiled-coil region" evidence="13">
    <location>
        <begin position="1569"/>
        <end position="1596"/>
    </location>
</feature>
<evidence type="ECO:0000256" key="7">
    <source>
        <dbReference type="ARBA" id="ARBA00023017"/>
    </source>
</evidence>
<dbReference type="GO" id="GO:0030286">
    <property type="term" value="C:dynein complex"/>
    <property type="evidence" value="ECO:0007669"/>
    <property type="project" value="UniProtKB-KW"/>
</dbReference>
<feature type="domain" description="Dynein heavy chain coiled coil stalk" evidence="17">
    <location>
        <begin position="1041"/>
        <end position="1372"/>
    </location>
</feature>
<feature type="domain" description="Dynein heavy chain AAA module D4" evidence="18">
    <location>
        <begin position="547"/>
        <end position="599"/>
    </location>
</feature>
<evidence type="ECO:0000256" key="12">
    <source>
        <dbReference type="ARBA" id="ARBA00023273"/>
    </source>
</evidence>
<dbReference type="InterPro" id="IPR026983">
    <property type="entry name" value="DHC"/>
</dbReference>
<name>A0AA36IJ81_9DINO</name>
<feature type="domain" description="Dynein heavy chain 3 AAA+ lid" evidence="20">
    <location>
        <begin position="52"/>
        <end position="132"/>
    </location>
</feature>
<comment type="caution">
    <text evidence="21">The sequence shown here is derived from an EMBL/GenBank/DDBJ whole genome shotgun (WGS) entry which is preliminary data.</text>
</comment>
<dbReference type="GO" id="GO:0005930">
    <property type="term" value="C:axoneme"/>
    <property type="evidence" value="ECO:0007669"/>
    <property type="project" value="UniProtKB-SubCell"/>
</dbReference>
<dbReference type="InterPro" id="IPR024317">
    <property type="entry name" value="Dynein_heavy_chain_D4_dom"/>
</dbReference>
<dbReference type="InterPro" id="IPR035706">
    <property type="entry name" value="AAA_9"/>
</dbReference>
<evidence type="ECO:0000256" key="6">
    <source>
        <dbReference type="ARBA" id="ARBA00022840"/>
    </source>
</evidence>
<accession>A0AA36IJ81</accession>
<dbReference type="FunFam" id="3.40.50.300:FF:000049">
    <property type="entry name" value="Dynein, axonemal, heavy chain 5"/>
    <property type="match status" value="1"/>
</dbReference>
<keyword evidence="12" id="KW-0966">Cell projection</keyword>
<dbReference type="InterPro" id="IPR024743">
    <property type="entry name" value="Dynein_HC_stalk"/>
</dbReference>
<evidence type="ECO:0000256" key="4">
    <source>
        <dbReference type="ARBA" id="ARBA00022737"/>
    </source>
</evidence>
<dbReference type="Gene3D" id="1.10.8.1220">
    <property type="match status" value="1"/>
</dbReference>
<evidence type="ECO:0000256" key="9">
    <source>
        <dbReference type="ARBA" id="ARBA00023069"/>
    </source>
</evidence>
<gene>
    <name evidence="21" type="ORF">EVOR1521_LOCUS13742</name>
</gene>
<dbReference type="Gene3D" id="6.10.140.1060">
    <property type="match status" value="1"/>
</dbReference>
<dbReference type="InterPro" id="IPR041589">
    <property type="entry name" value="DNAH3_AAA_lid_1"/>
</dbReference>
<dbReference type="Proteomes" id="UP001178507">
    <property type="component" value="Unassembled WGS sequence"/>
</dbReference>
<feature type="domain" description="Dynein heavy chain AAA module D4" evidence="18">
    <location>
        <begin position="827"/>
        <end position="1027"/>
    </location>
</feature>
<dbReference type="Gene3D" id="1.20.920.20">
    <property type="match status" value="1"/>
</dbReference>
<dbReference type="InterPro" id="IPR004273">
    <property type="entry name" value="Dynein_heavy_D6_P-loop"/>
</dbReference>
<evidence type="ECO:0000256" key="10">
    <source>
        <dbReference type="ARBA" id="ARBA00023175"/>
    </source>
</evidence>
<evidence type="ECO:0000259" key="15">
    <source>
        <dbReference type="Pfam" id="PF01778"/>
    </source>
</evidence>
<dbReference type="GO" id="GO:0005874">
    <property type="term" value="C:microtubule"/>
    <property type="evidence" value="ECO:0007669"/>
    <property type="project" value="UniProtKB-KW"/>
</dbReference>
<dbReference type="GO" id="GO:0051959">
    <property type="term" value="F:dynein light intermediate chain binding"/>
    <property type="evidence" value="ECO:0007669"/>
    <property type="project" value="InterPro"/>
</dbReference>
<sequence length="2255" mass="253526">MEVTPRLLRHFNMIWMTALPQDTMHRILSSILGGWLGVKKPALQDMAGSIVSASVEMFFRTIADLLPTPVKCHYTFNLRDPAKMLQGMLMVHVKTELTDEDSLVRLWVHETCRQFRDRLVNQEDRKWFNDCLSVSWLQEGAKYWDDVGGVTRVVHSCADFLRAVSVESHLERAVHFPQGLRKFALEPCWPSEPEQCARLFSGGSVMEILDALDPEKVQGNLEGIDPESRVQQDVLELAERRGLLPCGEADAAAKRWFQDPEVGAESSELQCAVSARARLARKAAAAKALGSTAQALYLCELRPIQAPKRAPFSALRELDVLWAHEEGFFVGGPGTGKGLHVDQRPESNIGKQWRGRKLFAAWPTTGLDVLESCYGEVFCGPLLAKHRAALERASQLLVLEPGDLFLFNGQMPHAALCVEGELNVTSYEGILTLHPDHLRQFLSVTGSFQGPWRQLAEEWEQELLQRLLELREARKSTEEPVLKAISLVQHRLGLNIPAKRPRFVDLMYGDFFDRNEKPYVQATDPQKTQVTFEEVLEEYNSMNSNKMNLVFFKDAQDHLARASRIIRQPRGNALLVGVSGVGRKSMARMAAHMAEAHMTSNFGTGRFKVIKDAPCESLCRHEYSATGLCNRSSCPLANGHHATVSKRGNIFVLHLKTPESREWKMVKLCKSVASSLGRLAQHAHHLAAPQLENAQKRLRSLGGGGQQLTTCVAEKKKSERREAKNEKKAEAAAQVENSIGAELLRRMRLGVYARICTTRFSHGKLLPEENQDKSSETLPRRKKRRQVEVEYEEEREVRIPLRPADDFARGGKKKRERCRKPLLLARVNDFREDLKRMMMDVLKGEGKGLAFLFSDTQIVKESFLEDINNILNTGEVPNLFLAEEMEQVIGLARPLAKAAGKVDARDVLWQHFVQVVREGFHIILAFSPVGEGFRARCRQFPSLINCATVDWYDPWPEDALVSVAERYYREAPRELELDASIAALSKISCVIHASSSEAAERFFDELRRKTYMTPTSYLELIKLFTDLLGMKKGELDTKLNRYRVGAQRLKETETVVDKLKVDLTKMQPVIEQGKKDTAALIVQVDKEEAVAKEAQASCEVDEREAGEAAATANSIKTECQRELDEALPEYYDAIKALDSLDKKDIQEVKSFAKPAPLVEVVLSAVCLLMNRKESWDEAKKLMNDSGFLQSLKDYDKDALAGNAKLTQKLQKYVKREDFQPDQVKKVSNAATSLCMWVRAMDVYARVARSIEPKKEKLKGAEDALAAAEGKLQAKKKELKAVQDNVAELQSQLSSARTKAEKLEQDAETCKVKLGRAEKLLAGLGNESVRWDAASKILEKNIKFVMGDIALAAGFVAYAGPFTAEFRAGLVGRWLSTAQEVNLTADPAWKCADTLCEPAEIREWNIKSLPSDDLSIENGLLVTRGRRWPLMIDPQGQGNRWIRNMKKDGLGIIKLSTPNFLRTVENCIREGSAVLLENVEEVLDPSLEPVLLKQVFKKGGQMLLRLGSEDVPYHDDFRFFVTTKMANPHYLPEICIKVTVINFTVTLLGLEDQLVADVVKNERPDLAELRANLVVQIAKDKAEMDRLEQLILKLLSEAGADLLSDDTLIVTLDQSKLTGDSCKERMASAEKSMKEIDEVTEVLRPCATRASIIYFVVADLANIDPMYQYSLQFFASLFQQRLATSEMSEDPQERIHIIIKDFTEFIYKKICMGLFEDHKLLYAFMICNRCLRHEAHAKFMGKQRITPEEWSFFLRGVEAAKGLVDVPSAEGPAWLGAGFRKIQVLEELTAKSGNQAFKGLAKDMFTTAWEDFGTDDNMTSRELPGEWKNLTAFQQLLIIKALRENFLQLVVRNFVGAELGSLYTVSPDFDLLGCFKDSKKTMPLIFVLSAGADPTDYLVKLARDFNYEERLHFISLGQGQGTKAENLIKMGQESGDWVCLQNCHLAASWMPTLERIQEMQEPDSIDDMYRLWLTSMPSTTFPVPVLQGGIKITNEPPKGLRANLSRSFQEPTRGEGGRAVVAENARRMRALELEERLFDEENPPKEKCPAEKDRGPTLAWWFRACCFCYSAVGADMAWRIGYVTCHCAAYPWQLEASLLLLQGCLSFMHDAYFAGRSPAAKMADRCCASFLTLCQPLKLAFCSMDAVQLCVLCCSWTLGLLCFKAGARAFAAGNGRRYQIFHTLWHILLPLGGYLWIEYTRLSVLLLHSSALRRPLLSSQAIWARDVGGEDVSTLLFWGPGNSGPECLHHPGSFLR</sequence>
<dbReference type="Pfam" id="PF03028">
    <property type="entry name" value="Dynein_heavy"/>
    <property type="match status" value="1"/>
</dbReference>
<dbReference type="FunFam" id="1.20.920.20:FF:000001">
    <property type="entry name" value="dynein heavy chain 2, axonemal"/>
    <property type="match status" value="1"/>
</dbReference>
<keyword evidence="10" id="KW-0505">Motor protein</keyword>
<dbReference type="PANTHER" id="PTHR22878:SF68">
    <property type="entry name" value="DYNEIN HEAVY CHAIN 6, AXONEMAL-LIKE"/>
    <property type="match status" value="1"/>
</dbReference>
<dbReference type="Pfam" id="PF12780">
    <property type="entry name" value="AAA_8"/>
    <property type="match status" value="2"/>
</dbReference>
<protein>
    <submittedName>
        <fullName evidence="21">Uncharacterized protein</fullName>
    </submittedName>
</protein>
<keyword evidence="3" id="KW-0493">Microtubule</keyword>
<keyword evidence="8 13" id="KW-0175">Coiled coil</keyword>
<keyword evidence="22" id="KW-1185">Reference proteome</keyword>
<dbReference type="InterPro" id="IPR006958">
    <property type="entry name" value="Mak16"/>
</dbReference>
<feature type="domain" description="Dynein heavy chain ATP-binding dynein motor region" evidence="19">
    <location>
        <begin position="1401"/>
        <end position="1617"/>
    </location>
</feature>
<dbReference type="Pfam" id="PF12781">
    <property type="entry name" value="AAA_9"/>
    <property type="match status" value="1"/>
</dbReference>
<organism evidence="21 22">
    <name type="scientific">Effrenium voratum</name>
    <dbReference type="NCBI Taxonomy" id="2562239"/>
    <lineage>
        <taxon>Eukaryota</taxon>
        <taxon>Sar</taxon>
        <taxon>Alveolata</taxon>
        <taxon>Dinophyceae</taxon>
        <taxon>Suessiales</taxon>
        <taxon>Symbiodiniaceae</taxon>
        <taxon>Effrenium</taxon>
    </lineage>
</organism>
<keyword evidence="7" id="KW-0243">Dynein</keyword>
<comment type="subcellular location">
    <subcellularLocation>
        <location evidence="1">Cytoplasm</location>
        <location evidence="1">Cytoskeleton</location>
        <location evidence="1">Cilium axoneme</location>
    </subcellularLocation>
</comment>
<dbReference type="FunFam" id="1.10.8.1220:FF:000001">
    <property type="entry name" value="Dynein axonemal heavy chain 5"/>
    <property type="match status" value="1"/>
</dbReference>
<dbReference type="GO" id="GO:0007018">
    <property type="term" value="P:microtubule-based movement"/>
    <property type="evidence" value="ECO:0007669"/>
    <property type="project" value="InterPro"/>
</dbReference>
<dbReference type="Pfam" id="PF01778">
    <property type="entry name" value="Ribosomal_L28e"/>
    <property type="match status" value="1"/>
</dbReference>
<reference evidence="21" key="1">
    <citation type="submission" date="2023-08" db="EMBL/GenBank/DDBJ databases">
        <authorList>
            <person name="Chen Y."/>
            <person name="Shah S."/>
            <person name="Dougan E. K."/>
            <person name="Thang M."/>
            <person name="Chan C."/>
        </authorList>
    </citation>
    <scope>NUCLEOTIDE SEQUENCE</scope>
</reference>
<dbReference type="Gene3D" id="3.40.50.300">
    <property type="entry name" value="P-loop containing nucleotide triphosphate hydrolases"/>
    <property type="match status" value="4"/>
</dbReference>
<evidence type="ECO:0000259" key="19">
    <source>
        <dbReference type="Pfam" id="PF12781"/>
    </source>
</evidence>
<dbReference type="Pfam" id="PF12777">
    <property type="entry name" value="MT"/>
    <property type="match status" value="1"/>
</dbReference>
<keyword evidence="2" id="KW-0963">Cytoplasm</keyword>
<proteinExistence type="predicted"/>
<evidence type="ECO:0000256" key="8">
    <source>
        <dbReference type="ARBA" id="ARBA00023054"/>
    </source>
</evidence>
<evidence type="ECO:0000259" key="20">
    <source>
        <dbReference type="Pfam" id="PF17857"/>
    </source>
</evidence>
<evidence type="ECO:0000313" key="21">
    <source>
        <dbReference type="EMBL" id="CAJ1387736.1"/>
    </source>
</evidence>
<evidence type="ECO:0000256" key="13">
    <source>
        <dbReference type="SAM" id="Coils"/>
    </source>
</evidence>
<dbReference type="FunFam" id="3.40.50.300:FF:000362">
    <property type="entry name" value="Dynein, axonemal, heavy chain 6"/>
    <property type="match status" value="1"/>
</dbReference>
<feature type="coiled-coil region" evidence="13">
    <location>
        <begin position="1257"/>
        <end position="1319"/>
    </location>
</feature>